<dbReference type="AlphaFoldDB" id="A0A0M9U2X8"/>
<evidence type="ECO:0000256" key="5">
    <source>
        <dbReference type="PIRSR" id="PIRSR000429-1"/>
    </source>
</evidence>
<reference evidence="9" key="1">
    <citation type="journal article" date="2015" name="Genome Announc.">
        <title>Draft Genome Sequences of Anaerolinea thermolimosa IMO-1, Bellilinea caldifistulae GOMI-1, Leptolinea tardivitalis YMTK-2, Levilinea saccharolytica KIBI-1, Longilinea arvoryzae KOME-1, Previously Described as Members of the Class Anaerolineae (Chloroflexi).</title>
        <authorList>
            <person name="Matsuura N."/>
            <person name="Tourlousse M.D."/>
            <person name="Ohashi A."/>
            <person name="Hugenholtz P."/>
            <person name="Sekiguchi Y."/>
        </authorList>
    </citation>
    <scope>NUCLEOTIDE SEQUENCE</scope>
    <source>
        <strain evidence="9">KIBI-1</strain>
    </source>
</reference>
<dbReference type="Gene3D" id="3.40.47.10">
    <property type="match status" value="1"/>
</dbReference>
<evidence type="ECO:0000256" key="2">
    <source>
        <dbReference type="ARBA" id="ARBA00012705"/>
    </source>
</evidence>
<feature type="domain" description="Thiolase C-terminal" evidence="8">
    <location>
        <begin position="277"/>
        <end position="402"/>
    </location>
</feature>
<dbReference type="InterPro" id="IPR002155">
    <property type="entry name" value="Thiolase"/>
</dbReference>
<evidence type="ECO:0000256" key="1">
    <source>
        <dbReference type="ARBA" id="ARBA00010982"/>
    </source>
</evidence>
<keyword evidence="3 6" id="KW-0808">Transferase</keyword>
<dbReference type="SUPFAM" id="SSF53901">
    <property type="entry name" value="Thiolase-like"/>
    <property type="match status" value="2"/>
</dbReference>
<gene>
    <name evidence="10" type="ORF">ADN01_00790</name>
    <name evidence="9" type="ORF">LSAC_03086</name>
</gene>
<feature type="active site" description="Acyl-thioester intermediate" evidence="5">
    <location>
        <position position="89"/>
    </location>
</feature>
<accession>A0A0M9U2X8</accession>
<protein>
    <recommendedName>
        <fullName evidence="2">acetyl-CoA C-acetyltransferase</fullName>
        <ecNumber evidence="2">2.3.1.9</ecNumber>
    </recommendedName>
</protein>
<evidence type="ECO:0000259" key="8">
    <source>
        <dbReference type="Pfam" id="PF02803"/>
    </source>
</evidence>
<dbReference type="NCBIfam" id="TIGR01930">
    <property type="entry name" value="AcCoA-C-Actrans"/>
    <property type="match status" value="1"/>
</dbReference>
<dbReference type="PATRIC" id="fig|229921.5.peg.316"/>
<keyword evidence="11" id="KW-1185">Reference proteome</keyword>
<evidence type="ECO:0000259" key="7">
    <source>
        <dbReference type="Pfam" id="PF00108"/>
    </source>
</evidence>
<proteinExistence type="inferred from homology"/>
<dbReference type="PANTHER" id="PTHR18919">
    <property type="entry name" value="ACETYL-COA C-ACYLTRANSFERASE"/>
    <property type="match status" value="1"/>
</dbReference>
<feature type="active site" description="Proton acceptor" evidence="5">
    <location>
        <position position="355"/>
    </location>
</feature>
<dbReference type="PIRSF" id="PIRSF000429">
    <property type="entry name" value="Ac-CoA_Ac_transf"/>
    <property type="match status" value="1"/>
</dbReference>
<dbReference type="GO" id="GO:0003985">
    <property type="term" value="F:acetyl-CoA C-acetyltransferase activity"/>
    <property type="evidence" value="ECO:0007669"/>
    <property type="project" value="UniProtKB-EC"/>
</dbReference>
<dbReference type="PROSITE" id="PS00737">
    <property type="entry name" value="THIOLASE_2"/>
    <property type="match status" value="1"/>
</dbReference>
<dbReference type="EMBL" id="DF967975">
    <property type="protein sequence ID" value="GAP19186.1"/>
    <property type="molecule type" value="Genomic_DNA"/>
</dbReference>
<dbReference type="InterPro" id="IPR020610">
    <property type="entry name" value="Thiolase_AS"/>
</dbReference>
<feature type="active site" description="Proton acceptor" evidence="5">
    <location>
        <position position="390"/>
    </location>
</feature>
<name>A0A0M9U2X8_9CHLR</name>
<dbReference type="PROSITE" id="PS00099">
    <property type="entry name" value="THIOLASE_3"/>
    <property type="match status" value="1"/>
</dbReference>
<dbReference type="InterPro" id="IPR020613">
    <property type="entry name" value="Thiolase_CS"/>
</dbReference>
<dbReference type="OrthoDB" id="9764892at2"/>
<dbReference type="InterPro" id="IPR016039">
    <property type="entry name" value="Thiolase-like"/>
</dbReference>
<evidence type="ECO:0000313" key="10">
    <source>
        <dbReference type="EMBL" id="KPL91505.1"/>
    </source>
</evidence>
<evidence type="ECO:0000313" key="9">
    <source>
        <dbReference type="EMBL" id="GAP19186.1"/>
    </source>
</evidence>
<dbReference type="EC" id="2.3.1.9" evidence="2"/>
<dbReference type="Pfam" id="PF02803">
    <property type="entry name" value="Thiolase_C"/>
    <property type="match status" value="1"/>
</dbReference>
<dbReference type="FunFam" id="3.40.47.10:FF:000010">
    <property type="entry name" value="Acetyl-CoA acetyltransferase (Thiolase)"/>
    <property type="match status" value="1"/>
</dbReference>
<dbReference type="InterPro" id="IPR020617">
    <property type="entry name" value="Thiolase_C"/>
</dbReference>
<evidence type="ECO:0000256" key="3">
    <source>
        <dbReference type="ARBA" id="ARBA00022679"/>
    </source>
</evidence>
<dbReference type="PANTHER" id="PTHR18919:SF107">
    <property type="entry name" value="ACETYL-COA ACETYLTRANSFERASE, CYTOSOLIC"/>
    <property type="match status" value="1"/>
</dbReference>
<dbReference type="STRING" id="229921.ADN01_00790"/>
<dbReference type="RefSeq" id="WP_062419486.1">
    <property type="nucleotide sequence ID" value="NZ_BBXZ01000161.1"/>
</dbReference>
<dbReference type="Pfam" id="PF00108">
    <property type="entry name" value="Thiolase_N"/>
    <property type="match status" value="1"/>
</dbReference>
<organism evidence="9">
    <name type="scientific">Levilinea saccharolytica</name>
    <dbReference type="NCBI Taxonomy" id="229921"/>
    <lineage>
        <taxon>Bacteria</taxon>
        <taxon>Bacillati</taxon>
        <taxon>Chloroflexota</taxon>
        <taxon>Anaerolineae</taxon>
        <taxon>Anaerolineales</taxon>
        <taxon>Anaerolineaceae</taxon>
        <taxon>Levilinea</taxon>
    </lineage>
</organism>
<dbReference type="CDD" id="cd00751">
    <property type="entry name" value="thiolase"/>
    <property type="match status" value="1"/>
</dbReference>
<evidence type="ECO:0000256" key="6">
    <source>
        <dbReference type="RuleBase" id="RU003557"/>
    </source>
</evidence>
<evidence type="ECO:0000313" key="11">
    <source>
        <dbReference type="Proteomes" id="UP000050501"/>
    </source>
</evidence>
<reference evidence="10 11" key="2">
    <citation type="submission" date="2015-07" db="EMBL/GenBank/DDBJ databases">
        <title>Genome sequence of Levilinea saccharolytica DSM 16555.</title>
        <authorList>
            <person name="Hemp J."/>
            <person name="Ward L.M."/>
            <person name="Pace L.A."/>
            <person name="Fischer W.W."/>
        </authorList>
    </citation>
    <scope>NUCLEOTIDE SEQUENCE [LARGE SCALE GENOMIC DNA]</scope>
    <source>
        <strain evidence="10 11">KIBI-1</strain>
    </source>
</reference>
<comment type="similarity">
    <text evidence="1 6">Belongs to the thiolase-like superfamily. Thiolase family.</text>
</comment>
<dbReference type="InterPro" id="IPR020616">
    <property type="entry name" value="Thiolase_N"/>
</dbReference>
<evidence type="ECO:0000256" key="4">
    <source>
        <dbReference type="ARBA" id="ARBA00023315"/>
    </source>
</evidence>
<feature type="domain" description="Thiolase N-terminal" evidence="7">
    <location>
        <begin position="4"/>
        <end position="268"/>
    </location>
</feature>
<sequence>MKEVVILDAVRTPIGALGGALSKVRPDDLAALVLRAVLERSGLDPAVVEEVYLGCANQAGEDNRNVARMAALLAGLPVETAGVTFNRLCASGLTAVNMAARAIAAGEGDVFLAGGVESMSRAPYSLPKAENGFPFGNLTAFDTALGWRYPNPKMQEMYGTDPMGETAENVAEQYGISRERQDAFALSSHQRAVAAMDSGRFAAEIVPVSIPQRKGEPLVVAQDERPRRDTSLESLAKLKPAFRAGGTVTAGNSSGMNDGAAVLLLMSAERAKALGLKARARWVGSAAAGVPPRVMGLGPIPATAKLLQRTQVKAEALGLIELNEAFAAQSLAVMDEAGFAPEITNVNGGAIALGHPLGCSGARILTTLFHEMSRRAADARQPFYGLATLCVGVGQGEATIIEWLDR</sequence>
<keyword evidence="4 6" id="KW-0012">Acyltransferase</keyword>
<dbReference type="EMBL" id="LGCM01000003">
    <property type="protein sequence ID" value="KPL91505.1"/>
    <property type="molecule type" value="Genomic_DNA"/>
</dbReference>
<dbReference type="Proteomes" id="UP000050501">
    <property type="component" value="Unassembled WGS sequence"/>
</dbReference>